<evidence type="ECO:0000313" key="2">
    <source>
        <dbReference type="EMBL" id="SEF41508.1"/>
    </source>
</evidence>
<gene>
    <name evidence="2" type="ORF">SAMN05421751_101148</name>
</gene>
<proteinExistence type="predicted"/>
<dbReference type="EMBL" id="FNVD01000001">
    <property type="protein sequence ID" value="SEF41508.1"/>
    <property type="molecule type" value="Genomic_DNA"/>
</dbReference>
<reference evidence="2 3" key="1">
    <citation type="submission" date="2016-10" db="EMBL/GenBank/DDBJ databases">
        <authorList>
            <person name="de Groot N.N."/>
        </authorList>
    </citation>
    <scope>NUCLEOTIDE SEQUENCE [LARGE SCALE GENOMIC DNA]</scope>
    <source>
        <strain evidence="2 3">DSM 23413</strain>
    </source>
</reference>
<evidence type="ECO:0000256" key="1">
    <source>
        <dbReference type="SAM" id="SignalP"/>
    </source>
</evidence>
<dbReference type="Pfam" id="PF02643">
    <property type="entry name" value="DUF192"/>
    <property type="match status" value="1"/>
</dbReference>
<dbReference type="Proteomes" id="UP000236742">
    <property type="component" value="Unassembled WGS sequence"/>
</dbReference>
<dbReference type="PANTHER" id="PTHR37953:SF1">
    <property type="entry name" value="UPF0127 PROTEIN MJ1496"/>
    <property type="match status" value="1"/>
</dbReference>
<dbReference type="InterPro" id="IPR038695">
    <property type="entry name" value="Saro_0823-like_sf"/>
</dbReference>
<organism evidence="2 3">
    <name type="scientific">Jhaorihella thermophila</name>
    <dbReference type="NCBI Taxonomy" id="488547"/>
    <lineage>
        <taxon>Bacteria</taxon>
        <taxon>Pseudomonadati</taxon>
        <taxon>Pseudomonadota</taxon>
        <taxon>Alphaproteobacteria</taxon>
        <taxon>Rhodobacterales</taxon>
        <taxon>Paracoccaceae</taxon>
        <taxon>Jhaorihella</taxon>
    </lineage>
</organism>
<feature type="signal peptide" evidence="1">
    <location>
        <begin position="1"/>
        <end position="21"/>
    </location>
</feature>
<keyword evidence="3" id="KW-1185">Reference proteome</keyword>
<keyword evidence="1" id="KW-0732">Signal</keyword>
<evidence type="ECO:0008006" key="4">
    <source>
        <dbReference type="Google" id="ProtNLM"/>
    </source>
</evidence>
<accession>A0A1H5RUY6</accession>
<dbReference type="PANTHER" id="PTHR37953">
    <property type="entry name" value="UPF0127 PROTEIN MJ1496"/>
    <property type="match status" value="1"/>
</dbReference>
<dbReference type="AlphaFoldDB" id="A0A1H5RUY6"/>
<evidence type="ECO:0000313" key="3">
    <source>
        <dbReference type="Proteomes" id="UP000236742"/>
    </source>
</evidence>
<feature type="chain" id="PRO_5009283447" description="DUF192 domain-containing protein" evidence="1">
    <location>
        <begin position="22"/>
        <end position="164"/>
    </location>
</feature>
<dbReference type="Gene3D" id="2.60.120.1140">
    <property type="entry name" value="Protein of unknown function DUF192"/>
    <property type="match status" value="1"/>
</dbReference>
<dbReference type="InterPro" id="IPR003795">
    <property type="entry name" value="DUF192"/>
</dbReference>
<protein>
    <recommendedName>
        <fullName evidence="4">DUF192 domain-containing protein</fullName>
    </recommendedName>
</protein>
<name>A0A1H5RUY6_9RHOB</name>
<sequence>MRWRLATNVAAALMVAVLVMAAAPGAGNGAECRADTVQLKGDWGQIAFSVEIADEPRERARGLMYRRTLPRGAGMLFVYERPQNVRFWMKNTLIPLDMLFLDRSGRVTRIHEMARPGDLTPIDGGDAVFAVLEINGGLARRYGITEGSVMRHPAFAGGPAAWPC</sequence>